<protein>
    <recommendedName>
        <fullName evidence="1">Tn3 transposase DDE domain-containing protein</fullName>
    </recommendedName>
</protein>
<organism evidence="2">
    <name type="scientific">marine sediment metagenome</name>
    <dbReference type="NCBI Taxonomy" id="412755"/>
    <lineage>
        <taxon>unclassified sequences</taxon>
        <taxon>metagenomes</taxon>
        <taxon>ecological metagenomes</taxon>
    </lineage>
</organism>
<feature type="domain" description="Tn3 transposase DDE" evidence="1">
    <location>
        <begin position="4"/>
        <end position="101"/>
    </location>
</feature>
<dbReference type="EMBL" id="BARU01009168">
    <property type="protein sequence ID" value="GAH33489.1"/>
    <property type="molecule type" value="Genomic_DNA"/>
</dbReference>
<evidence type="ECO:0000313" key="2">
    <source>
        <dbReference type="EMBL" id="GAH33489.1"/>
    </source>
</evidence>
<dbReference type="Pfam" id="PF01526">
    <property type="entry name" value="DDE_Tnp_Tn3"/>
    <property type="match status" value="1"/>
</dbReference>
<gene>
    <name evidence="2" type="ORF">S03H2_17735</name>
</gene>
<sequence length="102" mass="12050">MGWILDDWDRMGHFWASLECGHVTALTAMKRLNGFTGKNHFYRANRELVRVFETEHILQYMSDKALRQRTRKGLLKGEQLHALARDLNYGKRGKMTNRDIQE</sequence>
<dbReference type="GO" id="GO:0004803">
    <property type="term" value="F:transposase activity"/>
    <property type="evidence" value="ECO:0007669"/>
    <property type="project" value="InterPro"/>
</dbReference>
<name>X1FW12_9ZZZZ</name>
<dbReference type="AlphaFoldDB" id="X1FW12"/>
<dbReference type="GO" id="GO:0006313">
    <property type="term" value="P:DNA transposition"/>
    <property type="evidence" value="ECO:0007669"/>
    <property type="project" value="InterPro"/>
</dbReference>
<accession>X1FW12</accession>
<dbReference type="InterPro" id="IPR002513">
    <property type="entry name" value="Tn3_Tnp_DDE_dom"/>
</dbReference>
<evidence type="ECO:0000259" key="1">
    <source>
        <dbReference type="Pfam" id="PF01526"/>
    </source>
</evidence>
<reference evidence="2" key="1">
    <citation type="journal article" date="2014" name="Front. Microbiol.">
        <title>High frequency of phylogenetically diverse reductive dehalogenase-homologous genes in deep subseafloor sedimentary metagenomes.</title>
        <authorList>
            <person name="Kawai M."/>
            <person name="Futagami T."/>
            <person name="Toyoda A."/>
            <person name="Takaki Y."/>
            <person name="Nishi S."/>
            <person name="Hori S."/>
            <person name="Arai W."/>
            <person name="Tsubouchi T."/>
            <person name="Morono Y."/>
            <person name="Uchiyama I."/>
            <person name="Ito T."/>
            <person name="Fujiyama A."/>
            <person name="Inagaki F."/>
            <person name="Takami H."/>
        </authorList>
    </citation>
    <scope>NUCLEOTIDE SEQUENCE</scope>
    <source>
        <strain evidence="2">Expedition CK06-06</strain>
    </source>
</reference>
<comment type="caution">
    <text evidence="2">The sequence shown here is derived from an EMBL/GenBank/DDBJ whole genome shotgun (WGS) entry which is preliminary data.</text>
</comment>
<proteinExistence type="predicted"/>